<gene>
    <name evidence="3" type="ORF">ACFOOR_02460</name>
</gene>
<dbReference type="EMBL" id="JBHRSV010000001">
    <property type="protein sequence ID" value="MFC2924961.1"/>
    <property type="molecule type" value="Genomic_DNA"/>
</dbReference>
<reference evidence="4" key="1">
    <citation type="journal article" date="2019" name="Int. J. Syst. Evol. Microbiol.">
        <title>The Global Catalogue of Microorganisms (GCM) 10K type strain sequencing project: providing services to taxonomists for standard genome sequencing and annotation.</title>
        <authorList>
            <consortium name="The Broad Institute Genomics Platform"/>
            <consortium name="The Broad Institute Genome Sequencing Center for Infectious Disease"/>
            <person name="Wu L."/>
            <person name="Ma J."/>
        </authorList>
    </citation>
    <scope>NUCLEOTIDE SEQUENCE [LARGE SCALE GENOMIC DNA]</scope>
    <source>
        <strain evidence="4">KCTC 52487</strain>
    </source>
</reference>
<dbReference type="RefSeq" id="WP_343163844.1">
    <property type="nucleotide sequence ID" value="NZ_JBHRSV010000001.1"/>
</dbReference>
<dbReference type="Proteomes" id="UP001595379">
    <property type="component" value="Unassembled WGS sequence"/>
</dbReference>
<feature type="transmembrane region" description="Helical" evidence="2">
    <location>
        <begin position="6"/>
        <end position="28"/>
    </location>
</feature>
<feature type="region of interest" description="Disordered" evidence="1">
    <location>
        <begin position="48"/>
        <end position="72"/>
    </location>
</feature>
<organism evidence="3 4">
    <name type="scientific">Hyphobacterium vulgare</name>
    <dbReference type="NCBI Taxonomy" id="1736751"/>
    <lineage>
        <taxon>Bacteria</taxon>
        <taxon>Pseudomonadati</taxon>
        <taxon>Pseudomonadota</taxon>
        <taxon>Alphaproteobacteria</taxon>
        <taxon>Maricaulales</taxon>
        <taxon>Maricaulaceae</taxon>
        <taxon>Hyphobacterium</taxon>
    </lineage>
</organism>
<evidence type="ECO:0008006" key="5">
    <source>
        <dbReference type="Google" id="ProtNLM"/>
    </source>
</evidence>
<evidence type="ECO:0000256" key="2">
    <source>
        <dbReference type="SAM" id="Phobius"/>
    </source>
</evidence>
<keyword evidence="2" id="KW-1133">Transmembrane helix</keyword>
<keyword evidence="2" id="KW-0812">Transmembrane</keyword>
<evidence type="ECO:0000313" key="4">
    <source>
        <dbReference type="Proteomes" id="UP001595379"/>
    </source>
</evidence>
<keyword evidence="4" id="KW-1185">Reference proteome</keyword>
<sequence>MYRLLAGAAAGFVLGVFALLFVGVPFFVPSWLTLRDRVQTREAAAAGHAEAFDESEGLRSDEGREAIGNVEGERGACTERLTEMRRVYERQIDRLLERSDDASCPDPRGVRRIERVPDNTAAVGAPE</sequence>
<feature type="compositionally biased region" description="Basic and acidic residues" evidence="1">
    <location>
        <begin position="56"/>
        <end position="72"/>
    </location>
</feature>
<feature type="region of interest" description="Disordered" evidence="1">
    <location>
        <begin position="98"/>
        <end position="127"/>
    </location>
</feature>
<keyword evidence="2" id="KW-0472">Membrane</keyword>
<comment type="caution">
    <text evidence="3">The sequence shown here is derived from an EMBL/GenBank/DDBJ whole genome shotgun (WGS) entry which is preliminary data.</text>
</comment>
<evidence type="ECO:0000256" key="1">
    <source>
        <dbReference type="SAM" id="MobiDB-lite"/>
    </source>
</evidence>
<protein>
    <recommendedName>
        <fullName evidence="5">DUF2852 domain-containing protein</fullName>
    </recommendedName>
</protein>
<feature type="compositionally biased region" description="Basic and acidic residues" evidence="1">
    <location>
        <begin position="108"/>
        <end position="117"/>
    </location>
</feature>
<name>A0ABV6ZU44_9PROT</name>
<accession>A0ABV6ZU44</accession>
<proteinExistence type="predicted"/>
<evidence type="ECO:0000313" key="3">
    <source>
        <dbReference type="EMBL" id="MFC2924961.1"/>
    </source>
</evidence>